<organism evidence="2 3">
    <name type="scientific">Arcobacter cloacae</name>
    <dbReference type="NCBI Taxonomy" id="1054034"/>
    <lineage>
        <taxon>Bacteria</taxon>
        <taxon>Pseudomonadati</taxon>
        <taxon>Campylobacterota</taxon>
        <taxon>Epsilonproteobacteria</taxon>
        <taxon>Campylobacterales</taxon>
        <taxon>Arcobacteraceae</taxon>
        <taxon>Arcobacter</taxon>
    </lineage>
</organism>
<dbReference type="SMART" id="SM01086">
    <property type="entry name" value="ClpB_D2-small"/>
    <property type="match status" value="1"/>
</dbReference>
<dbReference type="CDD" id="cd19499">
    <property type="entry name" value="RecA-like_ClpB_Hsp104-like"/>
    <property type="match status" value="1"/>
</dbReference>
<dbReference type="GO" id="GO:0005524">
    <property type="term" value="F:ATP binding"/>
    <property type="evidence" value="ECO:0007669"/>
    <property type="project" value="UniProtKB-KW"/>
</dbReference>
<dbReference type="PROSITE" id="PS00870">
    <property type="entry name" value="CLPAB_1"/>
    <property type="match status" value="1"/>
</dbReference>
<evidence type="ECO:0000256" key="1">
    <source>
        <dbReference type="RuleBase" id="RU004432"/>
    </source>
</evidence>
<dbReference type="SUPFAM" id="SSF81923">
    <property type="entry name" value="Double Clp-N motif"/>
    <property type="match status" value="1"/>
</dbReference>
<dbReference type="RefSeq" id="WP_129013401.1">
    <property type="nucleotide sequence ID" value="NZ_CBCSEI010000011.1"/>
</dbReference>
<dbReference type="Gene3D" id="1.10.8.60">
    <property type="match status" value="2"/>
</dbReference>
<keyword evidence="3" id="KW-1185">Reference proteome</keyword>
<gene>
    <name evidence="2" type="primary">clpA</name>
    <name evidence="2" type="ORF">CP963_06515</name>
</gene>
<dbReference type="PROSITE" id="PS00871">
    <property type="entry name" value="CLPAB_2"/>
    <property type="match status" value="1"/>
</dbReference>
<dbReference type="Proteomes" id="UP000290378">
    <property type="component" value="Unassembled WGS sequence"/>
</dbReference>
<dbReference type="SMART" id="SM00382">
    <property type="entry name" value="AAA"/>
    <property type="match status" value="2"/>
</dbReference>
<dbReference type="NCBIfam" id="TIGR02639">
    <property type="entry name" value="ClpA"/>
    <property type="match status" value="1"/>
</dbReference>
<dbReference type="InterPro" id="IPR013461">
    <property type="entry name" value="ClpA"/>
</dbReference>
<dbReference type="InterPro" id="IPR018368">
    <property type="entry name" value="ClpA/B_CS1"/>
</dbReference>
<reference evidence="2 3" key="1">
    <citation type="submission" date="2017-09" db="EMBL/GenBank/DDBJ databases">
        <title>Genomics of the genus Arcobacter.</title>
        <authorList>
            <person name="Perez-Cataluna A."/>
            <person name="Figueras M.J."/>
            <person name="Salas-Masso N."/>
        </authorList>
    </citation>
    <scope>NUCLEOTIDE SEQUENCE [LARGE SCALE GENOMIC DNA]</scope>
    <source>
        <strain evidence="2 3">CECT 7834</strain>
    </source>
</reference>
<keyword evidence="1" id="KW-0143">Chaperone</keyword>
<accession>A0A6M8N955</accession>
<dbReference type="Pfam" id="PF02861">
    <property type="entry name" value="Clp_N"/>
    <property type="match status" value="1"/>
</dbReference>
<keyword evidence="2" id="KW-0378">Hydrolase</keyword>
<dbReference type="EMBL" id="NXII01000007">
    <property type="protein sequence ID" value="RXI41416.1"/>
    <property type="molecule type" value="Genomic_DNA"/>
</dbReference>
<dbReference type="GO" id="GO:0008233">
    <property type="term" value="F:peptidase activity"/>
    <property type="evidence" value="ECO:0007669"/>
    <property type="project" value="UniProtKB-KW"/>
</dbReference>
<dbReference type="InterPro" id="IPR036628">
    <property type="entry name" value="Clp_N_dom_sf"/>
</dbReference>
<protein>
    <submittedName>
        <fullName evidence="2">ATP-dependent Clp protease ATP-binding subunit ClpA</fullName>
    </submittedName>
</protein>
<comment type="similarity">
    <text evidence="1">Belongs to the ClpA/ClpB family.</text>
</comment>
<dbReference type="GO" id="GO:0034605">
    <property type="term" value="P:cellular response to heat"/>
    <property type="evidence" value="ECO:0007669"/>
    <property type="project" value="TreeGrafter"/>
</dbReference>
<comment type="caution">
    <text evidence="2">The sequence shown here is derived from an EMBL/GenBank/DDBJ whole genome shotgun (WGS) entry which is preliminary data.</text>
</comment>
<dbReference type="GO" id="GO:0043335">
    <property type="term" value="P:protein unfolding"/>
    <property type="evidence" value="ECO:0007669"/>
    <property type="project" value="InterPro"/>
</dbReference>
<dbReference type="Pfam" id="PF10431">
    <property type="entry name" value="ClpB_D2-small"/>
    <property type="match status" value="1"/>
</dbReference>
<proteinExistence type="inferred from homology"/>
<name>A0A6M8N955_9BACT</name>
<dbReference type="Pfam" id="PF00004">
    <property type="entry name" value="AAA"/>
    <property type="match status" value="1"/>
</dbReference>
<dbReference type="GO" id="GO:0006508">
    <property type="term" value="P:proteolysis"/>
    <property type="evidence" value="ECO:0007669"/>
    <property type="project" value="UniProtKB-KW"/>
</dbReference>
<dbReference type="InterPro" id="IPR028299">
    <property type="entry name" value="ClpA/B_CS2"/>
</dbReference>
<dbReference type="PROSITE" id="PS51903">
    <property type="entry name" value="CLP_R"/>
    <property type="match status" value="1"/>
</dbReference>
<dbReference type="CDD" id="cd00009">
    <property type="entry name" value="AAA"/>
    <property type="match status" value="1"/>
</dbReference>
<keyword evidence="1 2" id="KW-0067">ATP-binding</keyword>
<keyword evidence="1" id="KW-0547">Nucleotide-binding</keyword>
<dbReference type="Pfam" id="PF07724">
    <property type="entry name" value="AAA_2"/>
    <property type="match status" value="1"/>
</dbReference>
<evidence type="ECO:0000313" key="2">
    <source>
        <dbReference type="EMBL" id="RXI41416.1"/>
    </source>
</evidence>
<keyword evidence="2" id="KW-0645">Protease</keyword>
<dbReference type="Gene3D" id="1.10.1780.10">
    <property type="entry name" value="Clp, N-terminal domain"/>
    <property type="match status" value="1"/>
</dbReference>
<dbReference type="InterPro" id="IPR003959">
    <property type="entry name" value="ATPase_AAA_core"/>
</dbReference>
<dbReference type="GO" id="GO:0005737">
    <property type="term" value="C:cytoplasm"/>
    <property type="evidence" value="ECO:0007669"/>
    <property type="project" value="TreeGrafter"/>
</dbReference>
<dbReference type="SUPFAM" id="SSF52540">
    <property type="entry name" value="P-loop containing nucleoside triphosphate hydrolases"/>
    <property type="match status" value="2"/>
</dbReference>
<dbReference type="PRINTS" id="PR00300">
    <property type="entry name" value="CLPPROTEASEA"/>
</dbReference>
<dbReference type="Pfam" id="PF17871">
    <property type="entry name" value="AAA_lid_9"/>
    <property type="match status" value="1"/>
</dbReference>
<dbReference type="InterPro" id="IPR027417">
    <property type="entry name" value="P-loop_NTPase"/>
</dbReference>
<sequence length="741" mass="82378">MISKDLRNIFAQAVAYAKSSKHEYLTVEHIFLMLIHDQTIEELFLDLGVDTNELFNELKNYIDTNTPQFPQDQNINEEPMETLSLSSTIEYMVAHTQGSGKPNANVEDMFVAILKDEKSYATYLLRKLGIQRVDILEEISHKQNDEDEINENSTDNENKVLDQNSVELVALAKKGEIDPVIGRNREISRVIEILSRRKKNNPILVGEPGVGKTAIAEGLALEIANERVPEFLLKSKVFSLDMGSMLAGTKYRGDFEKKLKTLLKEVSKIKNAILFIDEIHTIVGAGSVGGSAMDASNILKPMLANGKLRCIGATTFAEFRNDFSKDKALSRRFAKVDVEEPSIEDSILILEGLKSKYEEYHGVKYSKSAISTAVELSKKYITDRFLPDCAIDVIDEVGASKKISLATELKTKTESNITITAKEVEVTVSKMAHIPAKSATKSDLTLLKSLEKNMQKRVFGQDNAINVIVQAIKRNKAGLGLDKKPIGSFLFTGPTGVGKTEVARELSTQLGINFERFDMSEYMEAHTVSRLIGAPAGYVGFEQGGLLTEAIRKHPHTVLLLDEIEKAHPDLMSILLQVMDNAQLTDNSGNKADFQNVILIMTSNLGATEANVMGFAKNEKLNENKAINKFFAPEFRNRLDAVVTFDALSLDIVAKVAGKFIEDLERQLVDKKIKIEISAKAKKELANLGYDKAMGARPLNRVISDKIKNPLTDEILFGKLKKGGTVKIDFDEKFVFKYESL</sequence>
<dbReference type="Gene3D" id="3.40.50.300">
    <property type="entry name" value="P-loop containing nucleotide triphosphate hydrolases"/>
    <property type="match status" value="2"/>
</dbReference>
<dbReference type="InterPro" id="IPR019489">
    <property type="entry name" value="Clp_ATPase_C"/>
</dbReference>
<dbReference type="PANTHER" id="PTHR11638">
    <property type="entry name" value="ATP-DEPENDENT CLP PROTEASE"/>
    <property type="match status" value="1"/>
</dbReference>
<dbReference type="InterPro" id="IPR003593">
    <property type="entry name" value="AAA+_ATPase"/>
</dbReference>
<dbReference type="InterPro" id="IPR004176">
    <property type="entry name" value="Clp_R_N"/>
</dbReference>
<dbReference type="AlphaFoldDB" id="A0A6M8N955"/>
<dbReference type="InterPro" id="IPR041546">
    <property type="entry name" value="ClpA/ClpB_AAA_lid"/>
</dbReference>
<dbReference type="PANTHER" id="PTHR11638:SF111">
    <property type="entry name" value="ATP-DEPENDENT CLP PROTEASE ATP-BINDING SUBUNIT CLPA"/>
    <property type="match status" value="1"/>
</dbReference>
<dbReference type="InterPro" id="IPR050130">
    <property type="entry name" value="ClpA_ClpB"/>
</dbReference>
<evidence type="ECO:0000313" key="3">
    <source>
        <dbReference type="Proteomes" id="UP000290378"/>
    </source>
</evidence>
<dbReference type="GO" id="GO:0016887">
    <property type="term" value="F:ATP hydrolysis activity"/>
    <property type="evidence" value="ECO:0007669"/>
    <property type="project" value="InterPro"/>
</dbReference>
<dbReference type="InterPro" id="IPR001270">
    <property type="entry name" value="ClpA/B"/>
</dbReference>